<reference evidence="7" key="2">
    <citation type="submission" date="2017-06" db="EMBL/GenBank/DDBJ databases">
        <title>WGS assembly of Brachypodium distachyon.</title>
        <authorList>
            <consortium name="The International Brachypodium Initiative"/>
            <person name="Lucas S."/>
            <person name="Harmon-Smith M."/>
            <person name="Lail K."/>
            <person name="Tice H."/>
            <person name="Grimwood J."/>
            <person name="Bruce D."/>
            <person name="Barry K."/>
            <person name="Shu S."/>
            <person name="Lindquist E."/>
            <person name="Wang M."/>
            <person name="Pitluck S."/>
            <person name="Vogel J.P."/>
            <person name="Garvin D.F."/>
            <person name="Mockler T.C."/>
            <person name="Schmutz J."/>
            <person name="Rokhsar D."/>
            <person name="Bevan M.W."/>
        </authorList>
    </citation>
    <scope>NUCLEOTIDE SEQUENCE</scope>
    <source>
        <strain evidence="7">Bd21</strain>
    </source>
</reference>
<dbReference type="Gene3D" id="3.40.1810.10">
    <property type="entry name" value="Transcription factor, MADS-box"/>
    <property type="match status" value="1"/>
</dbReference>
<dbReference type="InterPro" id="IPR036879">
    <property type="entry name" value="TF_MADSbox_sf"/>
</dbReference>
<proteinExistence type="predicted"/>
<evidence type="ECO:0000256" key="5">
    <source>
        <dbReference type="ARBA" id="ARBA00023242"/>
    </source>
</evidence>
<evidence type="ECO:0000313" key="8">
    <source>
        <dbReference type="EnsemblPlants" id="KQK20519"/>
    </source>
</evidence>
<dbReference type="STRING" id="15368.A0A0Q3HCA8"/>
<name>A0A0Q3HCA8_BRADI</name>
<dbReference type="GO" id="GO:0046983">
    <property type="term" value="F:protein dimerization activity"/>
    <property type="evidence" value="ECO:0007669"/>
    <property type="project" value="InterPro"/>
</dbReference>
<feature type="domain" description="MADS-box" evidence="6">
    <location>
        <begin position="1"/>
        <end position="50"/>
    </location>
</feature>
<reference evidence="8" key="3">
    <citation type="submission" date="2018-08" db="UniProtKB">
        <authorList>
            <consortium name="EnsemblPlants"/>
        </authorList>
    </citation>
    <scope>IDENTIFICATION</scope>
    <source>
        <strain evidence="8">cv. Bd21</strain>
    </source>
</reference>
<dbReference type="GO" id="GO:0045944">
    <property type="term" value="P:positive regulation of transcription by RNA polymerase II"/>
    <property type="evidence" value="ECO:0007669"/>
    <property type="project" value="InterPro"/>
</dbReference>
<evidence type="ECO:0000256" key="3">
    <source>
        <dbReference type="ARBA" id="ARBA00023125"/>
    </source>
</evidence>
<keyword evidence="9" id="KW-1185">Reference proteome</keyword>
<evidence type="ECO:0000256" key="4">
    <source>
        <dbReference type="ARBA" id="ARBA00023163"/>
    </source>
</evidence>
<dbReference type="EMBL" id="CM000880">
    <property type="protein sequence ID" value="KQK20519.1"/>
    <property type="molecule type" value="Genomic_DNA"/>
</dbReference>
<dbReference type="InterPro" id="IPR033897">
    <property type="entry name" value="SRF-like_MADS-box"/>
</dbReference>
<dbReference type="PRINTS" id="PR00404">
    <property type="entry name" value="MADSDOMAIN"/>
</dbReference>
<evidence type="ECO:0000313" key="7">
    <source>
        <dbReference type="EMBL" id="KQK20519.1"/>
    </source>
</evidence>
<dbReference type="OrthoDB" id="762064at2759"/>
<evidence type="ECO:0000313" key="9">
    <source>
        <dbReference type="Proteomes" id="UP000008810"/>
    </source>
</evidence>
<dbReference type="EnsemblPlants" id="KQK20519">
    <property type="protein sequence ID" value="KQK20519"/>
    <property type="gene ID" value="BRADI_1g55051v3"/>
</dbReference>
<dbReference type="KEGG" id="bdi:104581693"/>
<dbReference type="FunCoup" id="A0A0Q3HCA8">
    <property type="interactions" value="2436"/>
</dbReference>
<accession>A0A0Q3HCA8</accession>
<gene>
    <name evidence="8" type="primary">LOC104581693</name>
    <name evidence="7" type="ORF">BRADI_1g55051v3</name>
</gene>
<dbReference type="GO" id="GO:0000978">
    <property type="term" value="F:RNA polymerase II cis-regulatory region sequence-specific DNA binding"/>
    <property type="evidence" value="ECO:0000318"/>
    <property type="project" value="GO_Central"/>
</dbReference>
<dbReference type="Pfam" id="PF00319">
    <property type="entry name" value="SRF-TF"/>
    <property type="match status" value="1"/>
</dbReference>
<dbReference type="InterPro" id="IPR002100">
    <property type="entry name" value="TF_MADSbox"/>
</dbReference>
<dbReference type="ExpressionAtlas" id="A0A0Q3HCA8">
    <property type="expression patterns" value="baseline"/>
</dbReference>
<evidence type="ECO:0000256" key="2">
    <source>
        <dbReference type="ARBA" id="ARBA00023015"/>
    </source>
</evidence>
<sequence>MPRKQRSTERIPNDVARRAAFRKRVNRLTKKAGELSTLCNTKVCVLVYAEGEARPEVCPSLAEAVPLLQRFTDTLEIEQFKKRVTHEDFLRQRMDKLTLQIQKNLPENSERDTAILLHQAMAGRLEGGLEGLPPEKYASVRWMVQTRLRSIGECIAKLQGQMAGLHLRSLPVPVPAPLPYQQEFASQKEIGSVNEVIRSDGGDVGTLVFTAGDGAGANTSAGGGFSWQWCADLGGPSSSMPPM</sequence>
<dbReference type="GO" id="GO:0006357">
    <property type="term" value="P:regulation of transcription by RNA polymerase II"/>
    <property type="evidence" value="ECO:0000318"/>
    <property type="project" value="GO_Central"/>
</dbReference>
<organism evidence="7">
    <name type="scientific">Brachypodium distachyon</name>
    <name type="common">Purple false brome</name>
    <name type="synonym">Trachynia distachya</name>
    <dbReference type="NCBI Taxonomy" id="15368"/>
    <lineage>
        <taxon>Eukaryota</taxon>
        <taxon>Viridiplantae</taxon>
        <taxon>Streptophyta</taxon>
        <taxon>Embryophyta</taxon>
        <taxon>Tracheophyta</taxon>
        <taxon>Spermatophyta</taxon>
        <taxon>Magnoliopsida</taxon>
        <taxon>Liliopsida</taxon>
        <taxon>Poales</taxon>
        <taxon>Poaceae</taxon>
        <taxon>BOP clade</taxon>
        <taxon>Pooideae</taxon>
        <taxon>Stipodae</taxon>
        <taxon>Brachypodieae</taxon>
        <taxon>Brachypodium</taxon>
    </lineage>
</organism>
<dbReference type="GeneID" id="104581693"/>
<evidence type="ECO:0000259" key="6">
    <source>
        <dbReference type="PROSITE" id="PS50066"/>
    </source>
</evidence>
<protein>
    <recommendedName>
        <fullName evidence="6">MADS-box domain-containing protein</fullName>
    </recommendedName>
</protein>
<keyword evidence="3" id="KW-0238">DNA-binding</keyword>
<keyword evidence="2" id="KW-0805">Transcription regulation</keyword>
<keyword evidence="4" id="KW-0804">Transcription</keyword>
<dbReference type="GO" id="GO:0000981">
    <property type="term" value="F:DNA-binding transcription factor activity, RNA polymerase II-specific"/>
    <property type="evidence" value="ECO:0000318"/>
    <property type="project" value="GO_Central"/>
</dbReference>
<dbReference type="SMART" id="SM00432">
    <property type="entry name" value="MADS"/>
    <property type="match status" value="1"/>
</dbReference>
<keyword evidence="5" id="KW-0539">Nucleus</keyword>
<dbReference type="Proteomes" id="UP000008810">
    <property type="component" value="Chromosome 1"/>
</dbReference>
<dbReference type="SUPFAM" id="SSF55455">
    <property type="entry name" value="SRF-like"/>
    <property type="match status" value="1"/>
</dbReference>
<dbReference type="PROSITE" id="PS50066">
    <property type="entry name" value="MADS_BOX_2"/>
    <property type="match status" value="1"/>
</dbReference>
<dbReference type="CDD" id="cd00266">
    <property type="entry name" value="MADS_SRF_like"/>
    <property type="match status" value="1"/>
</dbReference>
<dbReference type="AlphaFoldDB" id="A0A0Q3HCA8"/>
<comment type="subcellular location">
    <subcellularLocation>
        <location evidence="1">Nucleus</location>
    </subcellularLocation>
</comment>
<reference evidence="7 8" key="1">
    <citation type="journal article" date="2010" name="Nature">
        <title>Genome sequencing and analysis of the model grass Brachypodium distachyon.</title>
        <authorList>
            <consortium name="International Brachypodium Initiative"/>
        </authorList>
    </citation>
    <scope>NUCLEOTIDE SEQUENCE [LARGE SCALE GENOMIC DNA]</scope>
    <source>
        <strain evidence="7 8">Bd21</strain>
    </source>
</reference>
<dbReference type="Gramene" id="KQK20519">
    <property type="protein sequence ID" value="KQK20519"/>
    <property type="gene ID" value="BRADI_1g55051v3"/>
</dbReference>
<evidence type="ECO:0000256" key="1">
    <source>
        <dbReference type="ARBA" id="ARBA00004123"/>
    </source>
</evidence>
<dbReference type="GO" id="GO:0005634">
    <property type="term" value="C:nucleus"/>
    <property type="evidence" value="ECO:0007669"/>
    <property type="project" value="UniProtKB-SubCell"/>
</dbReference>
<dbReference type="RefSeq" id="XP_010228259.2">
    <property type="nucleotide sequence ID" value="XM_010229957.2"/>
</dbReference>